<dbReference type="InterPro" id="IPR035983">
    <property type="entry name" value="Hect_E3_ubiquitin_ligase"/>
</dbReference>
<dbReference type="InterPro" id="IPR009091">
    <property type="entry name" value="RCC1/BLIP-II"/>
</dbReference>
<dbReference type="SUPFAM" id="SSF56204">
    <property type="entry name" value="Hect, E3 ligase catalytic domain"/>
    <property type="match status" value="1"/>
</dbReference>
<reference evidence="7" key="2">
    <citation type="submission" date="2020-02" db="EMBL/GenBank/DDBJ databases">
        <title>Esox lucius (northern pike) genome, fEsoLuc1, primary haplotype.</title>
        <authorList>
            <person name="Myers G."/>
            <person name="Karagic N."/>
            <person name="Meyer A."/>
            <person name="Pippel M."/>
            <person name="Reichard M."/>
            <person name="Winkler S."/>
            <person name="Tracey A."/>
            <person name="Sims Y."/>
            <person name="Howe K."/>
            <person name="Rhie A."/>
            <person name="Formenti G."/>
            <person name="Durbin R."/>
            <person name="Fedrigo O."/>
            <person name="Jarvis E.D."/>
        </authorList>
    </citation>
    <scope>NUCLEOTIDE SEQUENCE [LARGE SCALE GENOMIC DNA]</scope>
</reference>
<dbReference type="InterPro" id="IPR000408">
    <property type="entry name" value="Reg_chr_condens"/>
</dbReference>
<evidence type="ECO:0000256" key="3">
    <source>
        <dbReference type="ARBA" id="ARBA00022786"/>
    </source>
</evidence>
<dbReference type="Gene3D" id="3.30.2410.10">
    <property type="entry name" value="Hect, E3 ligase catalytic domain"/>
    <property type="match status" value="1"/>
</dbReference>
<dbReference type="Gene3D" id="2.130.10.30">
    <property type="entry name" value="Regulator of chromosome condensation 1/beta-lactamase-inhibitor protein II"/>
    <property type="match status" value="2"/>
</dbReference>
<feature type="repeat" description="RCC1" evidence="5">
    <location>
        <begin position="196"/>
        <end position="247"/>
    </location>
</feature>
<evidence type="ECO:0000313" key="8">
    <source>
        <dbReference type="Proteomes" id="UP000265140"/>
    </source>
</evidence>
<dbReference type="PANTHER" id="PTHR45622">
    <property type="entry name" value="UBIQUITIN-PROTEIN LIGASE E3A-RELATED"/>
    <property type="match status" value="1"/>
</dbReference>
<evidence type="ECO:0000256" key="1">
    <source>
        <dbReference type="ARBA" id="ARBA00022679"/>
    </source>
</evidence>
<dbReference type="Gene3D" id="3.30.2160.10">
    <property type="entry name" value="Hect, E3 ligase catalytic domain"/>
    <property type="match status" value="1"/>
</dbReference>
<dbReference type="FunFam" id="3.30.2410.10:FF:000003">
    <property type="entry name" value="probable E3 ubiquitin-protein ligase HERC4 isoform X1"/>
    <property type="match status" value="1"/>
</dbReference>
<sequence length="997" mass="111817">MFSWGENIRDVFGLGKLKSINNTNSDNYSINFIRTKEPITQIAVGSEVAAFIRFRNDGRQLVSVGRMQEDRNETTWKLKAVDCKEKILSLSCGDAHVILLSEGGSVFCLNPSSSVPRAVGKLNPVIQVACGDQHSIALTKDGEVFAWGKNYNGQLGLGKGKPQTLSDPQHLKSLSGTPLAQITAGGDHSFALSLSGTVFGWGKNSTGQLGLGDTIDRLAPAPVTCLNPKKTILVCCGAEHTAVLTKGGIVFTFGSGRYGQLGHNSLRDELRPRLVAELWGSKVTQVVCGRDHTLAFVASHKKIYSFGRGKQGQLGNGVKIDQSVPLPVLLTQDQIDDLDVELIFAGGNHSFALCSSAPGSGKGLNDSRLRNVTLKLGDETINRWIAECDSKSWNEIKTRDKHYQTSLKHSGIDLSVVRVASQNLAKKDKVLNEVKGVVMRFLLPSLNNDPIGVEDLRIYLILPELLRVLQKKQCSTDIVEGSAAAILRLNPDKLLILEGLWLTLSESYFRTVVKAFCSVTSGFFEPGAENHCFKSMTIILKVLQRLYDVNSKRHRRLPDTTFHINNVGSIFQTVQNLKSEMEEQDIEWNFGISDVDHGTYVTTRKRISDIIKLYEDGISLLKKYPFVLDTEVKLSGVWMDDLNWCKSFHQSEYGLCLKLMAVGRETLLDDTFQFLRQITCHMDDLKVKFKAENGLDYGGVSLEFFCILANELLTMNPKILEVDQESGLAWFTTDDCDITDEFYFLGMLCGKALYNQCVLNLCFPLALFKKLLGLIPTLDDLKELSPTEASGLQYVLDQDEDVVEDLYLVFMDKKQELIPNGEKVSVTSVNRKNYVDMYVDMKLNKSVQNQFAEFEQGFLKGCPIKTWKMFLPEELMLLLQGEENYEWDKLRENAKYLGFRPTDDIIQHFWNVFTEFSLEQKKTFLTFLTGTDRLPRGKSLSKLQMTITCLDCTDPDGHYPKAQTCYVKLFLPNYSSVDILRKQVLHAITHCEVFGDY</sequence>
<dbReference type="PROSITE" id="PS50012">
    <property type="entry name" value="RCC1_3"/>
    <property type="match status" value="5"/>
</dbReference>
<keyword evidence="1" id="KW-0808">Transferase</keyword>
<protein>
    <recommendedName>
        <fullName evidence="6">HECT domain-containing protein</fullName>
    </recommendedName>
</protein>
<organism evidence="7 8">
    <name type="scientific">Esox lucius</name>
    <name type="common">Northern pike</name>
    <dbReference type="NCBI Taxonomy" id="8010"/>
    <lineage>
        <taxon>Eukaryota</taxon>
        <taxon>Metazoa</taxon>
        <taxon>Chordata</taxon>
        <taxon>Craniata</taxon>
        <taxon>Vertebrata</taxon>
        <taxon>Euteleostomi</taxon>
        <taxon>Actinopterygii</taxon>
        <taxon>Neopterygii</taxon>
        <taxon>Teleostei</taxon>
        <taxon>Protacanthopterygii</taxon>
        <taxon>Esociformes</taxon>
        <taxon>Esocidae</taxon>
        <taxon>Esox</taxon>
    </lineage>
</organism>
<dbReference type="Ensembl" id="ENSELUT00000024545.3">
    <property type="protein sequence ID" value="ENSELUP00000036149.3"/>
    <property type="gene ID" value="ENSELUG00000015399.3"/>
</dbReference>
<dbReference type="RefSeq" id="XP_034147112.1">
    <property type="nucleotide sequence ID" value="XM_034291221.1"/>
</dbReference>
<dbReference type="GO" id="GO:0061630">
    <property type="term" value="F:ubiquitin protein ligase activity"/>
    <property type="evidence" value="ECO:0007669"/>
    <property type="project" value="TreeGrafter"/>
</dbReference>
<dbReference type="SMART" id="SM00119">
    <property type="entry name" value="HECTc"/>
    <property type="match status" value="1"/>
</dbReference>
<dbReference type="GO" id="GO:0016567">
    <property type="term" value="P:protein ubiquitination"/>
    <property type="evidence" value="ECO:0007669"/>
    <property type="project" value="TreeGrafter"/>
</dbReference>
<evidence type="ECO:0000256" key="5">
    <source>
        <dbReference type="PROSITE-ProRule" id="PRU00235"/>
    </source>
</evidence>
<dbReference type="AlphaFoldDB" id="A0A3P9A5Y7"/>
<dbReference type="Pfam" id="PF00632">
    <property type="entry name" value="HECT"/>
    <property type="match status" value="1"/>
</dbReference>
<accession>A0A3P9A5Y7</accession>
<evidence type="ECO:0000256" key="4">
    <source>
        <dbReference type="PROSITE-ProRule" id="PRU00104"/>
    </source>
</evidence>
<dbReference type="PROSITE" id="PS50237">
    <property type="entry name" value="HECT"/>
    <property type="match status" value="1"/>
</dbReference>
<dbReference type="GO" id="GO:0006511">
    <property type="term" value="P:ubiquitin-dependent protein catabolic process"/>
    <property type="evidence" value="ECO:0007669"/>
    <property type="project" value="TreeGrafter"/>
</dbReference>
<reference evidence="8" key="1">
    <citation type="journal article" date="2014" name="PLoS ONE">
        <title>The genome and linkage map of the northern pike (Esox lucius): conserved synteny revealed between the salmonid sister group and the Neoteleostei.</title>
        <authorList>
            <person name="Rondeau E.B."/>
            <person name="Minkley D.R."/>
            <person name="Leong J.S."/>
            <person name="Messmer A.M."/>
            <person name="Jantzen J.R."/>
            <person name="von Schalburg K.R."/>
            <person name="Lemon C."/>
            <person name="Bird N.H."/>
            <person name="Koop B.F."/>
        </authorList>
    </citation>
    <scope>NUCLEOTIDE SEQUENCE</scope>
</reference>
<dbReference type="PROSITE" id="PS00626">
    <property type="entry name" value="RCC1_2"/>
    <property type="match status" value="3"/>
</dbReference>
<dbReference type="OMA" id="TWKMFLP"/>
<dbReference type="PANTHER" id="PTHR45622:SF73">
    <property type="entry name" value="E3 UBIQUITIN-PROTEIN LIGASE HERC4-LIKE ISOFORM X1-RELATED"/>
    <property type="match status" value="1"/>
</dbReference>
<reference evidence="7" key="3">
    <citation type="submission" date="2025-08" db="UniProtKB">
        <authorList>
            <consortium name="Ensembl"/>
        </authorList>
    </citation>
    <scope>IDENTIFICATION</scope>
</reference>
<keyword evidence="3 4" id="KW-0833">Ubl conjugation pathway</keyword>
<dbReference type="Proteomes" id="UP000265140">
    <property type="component" value="Chromosome 25"/>
</dbReference>
<feature type="active site" description="Glycyl thioester intermediate" evidence="4">
    <location>
        <position position="965"/>
    </location>
</feature>
<dbReference type="GeneID" id="105020963"/>
<name>A0A3P9A5Y7_ESOLU</name>
<dbReference type="GeneTree" id="ENSGT00940000165755"/>
<dbReference type="SUPFAM" id="SSF50985">
    <property type="entry name" value="RCC1/BLIP-II"/>
    <property type="match status" value="1"/>
</dbReference>
<dbReference type="InterPro" id="IPR051709">
    <property type="entry name" value="Ub-ligase/GTPase-reg"/>
</dbReference>
<reference evidence="7" key="4">
    <citation type="submission" date="2025-09" db="UniProtKB">
        <authorList>
            <consortium name="Ensembl"/>
        </authorList>
    </citation>
    <scope>IDENTIFICATION</scope>
</reference>
<dbReference type="InterPro" id="IPR000569">
    <property type="entry name" value="HECT_dom"/>
</dbReference>
<dbReference type="Pfam" id="PF25390">
    <property type="entry name" value="WD40_RLD"/>
    <property type="match status" value="1"/>
</dbReference>
<evidence type="ECO:0000256" key="2">
    <source>
        <dbReference type="ARBA" id="ARBA00022737"/>
    </source>
</evidence>
<evidence type="ECO:0000259" key="6">
    <source>
        <dbReference type="PROSITE" id="PS50237"/>
    </source>
</evidence>
<dbReference type="Gene3D" id="3.90.1750.10">
    <property type="entry name" value="Hect, E3 ligase catalytic domains"/>
    <property type="match status" value="1"/>
</dbReference>
<feature type="repeat" description="RCC1" evidence="5">
    <location>
        <begin position="142"/>
        <end position="195"/>
    </location>
</feature>
<keyword evidence="2" id="KW-0677">Repeat</keyword>
<feature type="repeat" description="RCC1" evidence="5">
    <location>
        <begin position="301"/>
        <end position="356"/>
    </location>
</feature>
<dbReference type="PRINTS" id="PR00633">
    <property type="entry name" value="RCCNDNSATION"/>
</dbReference>
<dbReference type="STRING" id="8010.ENSELUP00000036149"/>
<proteinExistence type="predicted"/>
<feature type="repeat" description="RCC1" evidence="5">
    <location>
        <begin position="248"/>
        <end position="299"/>
    </location>
</feature>
<dbReference type="GO" id="GO:0005737">
    <property type="term" value="C:cytoplasm"/>
    <property type="evidence" value="ECO:0007669"/>
    <property type="project" value="TreeGrafter"/>
</dbReference>
<feature type="domain" description="HECT" evidence="6">
    <location>
        <begin position="675"/>
        <end position="997"/>
    </location>
</feature>
<evidence type="ECO:0000313" key="7">
    <source>
        <dbReference type="Ensembl" id="ENSELUP00000036149.3"/>
    </source>
</evidence>
<dbReference type="Bgee" id="ENSELUG00000015399">
    <property type="expression patterns" value="Expressed in stomach and 12 other cell types or tissues"/>
</dbReference>
<dbReference type="InterPro" id="IPR058923">
    <property type="entry name" value="RCC1-like_dom"/>
</dbReference>
<keyword evidence="8" id="KW-1185">Reference proteome</keyword>
<feature type="repeat" description="RCC1" evidence="5">
    <location>
        <begin position="104"/>
        <end position="141"/>
    </location>
</feature>